<evidence type="ECO:0000259" key="3">
    <source>
        <dbReference type="SMART" id="SM01324"/>
    </source>
</evidence>
<dbReference type="EMBL" id="JAFMPY010000008">
    <property type="protein sequence ID" value="MBO0903991.1"/>
    <property type="molecule type" value="Genomic_DNA"/>
</dbReference>
<keyword evidence="2" id="KW-0732">Signal</keyword>
<gene>
    <name evidence="4" type="ORF">J1C47_10080</name>
</gene>
<feature type="chain" id="PRO_5047486936" evidence="2">
    <location>
        <begin position="33"/>
        <end position="487"/>
    </location>
</feature>
<organism evidence="4 5">
    <name type="scientific">Jiella sonneratiae</name>
    <dbReference type="NCBI Taxonomy" id="2816856"/>
    <lineage>
        <taxon>Bacteria</taxon>
        <taxon>Pseudomonadati</taxon>
        <taxon>Pseudomonadota</taxon>
        <taxon>Alphaproteobacteria</taxon>
        <taxon>Hyphomicrobiales</taxon>
        <taxon>Aurantimonadaceae</taxon>
        <taxon>Jiella</taxon>
    </lineage>
</organism>
<reference evidence="4 5" key="1">
    <citation type="submission" date="2021-03" db="EMBL/GenBank/DDBJ databases">
        <title>Whole genome sequence of Jiella sp. MQZ13P-4.</title>
        <authorList>
            <person name="Tuo L."/>
        </authorList>
    </citation>
    <scope>NUCLEOTIDE SEQUENCE [LARGE SCALE GENOMIC DNA]</scope>
    <source>
        <strain evidence="4 5">MQZ13P-4</strain>
    </source>
</reference>
<evidence type="ECO:0000256" key="1">
    <source>
        <dbReference type="SAM" id="MobiDB-lite"/>
    </source>
</evidence>
<evidence type="ECO:0000256" key="2">
    <source>
        <dbReference type="SAM" id="SignalP"/>
    </source>
</evidence>
<feature type="domain" description="YARHG" evidence="3">
    <location>
        <begin position="410"/>
        <end position="481"/>
    </location>
</feature>
<feature type="signal peptide" evidence="2">
    <location>
        <begin position="1"/>
        <end position="32"/>
    </location>
</feature>
<keyword evidence="5" id="KW-1185">Reference proteome</keyword>
<accession>A0ABS3J2U2</accession>
<feature type="region of interest" description="Disordered" evidence="1">
    <location>
        <begin position="458"/>
        <end position="487"/>
    </location>
</feature>
<feature type="compositionally biased region" description="Basic and acidic residues" evidence="1">
    <location>
        <begin position="328"/>
        <end position="346"/>
    </location>
</feature>
<evidence type="ECO:0000313" key="4">
    <source>
        <dbReference type="EMBL" id="MBO0903991.1"/>
    </source>
</evidence>
<sequence>MTFKVFRPNRSGFGFACLFLLALLLFPSAASAAPRYERWELEVLINLQSLQSDRQCVPNGGQQQIQILGVSSDDTLLSPEEKTSVLSDLSELISTRTNARTTKADNFQSIASSYSGFSEANSRELDQLIERASSADITVLVRPYRDRGASVDAEIRLWARGAGGAAPGLNCVQSFSVEIPTKEEDPACASAFAKARQDNDPARLEAFRDFFPQCSQTAEADRLVTELKASQAQKAERERCERNFARARADGSVAAYSAYLDENIDCPGRDVVMALRDQAAKGAACETAYRDARRLDTAGAYEAFLTDNRACPQADTASAFLTMKRQDEERAKQAEADRAKALEEAKANAAKGQAQQSTSQTSQQQAGLPTDRSQSNYGGQPGYSQPPVYNPPVYNPPPSYEPPPSSSRPAYASYRGYPIPSDLAGSTCGRLWYMRNLLFDLAGYCFKTSKAQRYFSNAGCSGGTPRGSDASEVSRIQAEERQNGCSN</sequence>
<dbReference type="SMART" id="SM01324">
    <property type="entry name" value="YARHG"/>
    <property type="match status" value="1"/>
</dbReference>
<feature type="compositionally biased region" description="Basic and acidic residues" evidence="1">
    <location>
        <begin position="477"/>
        <end position="487"/>
    </location>
</feature>
<evidence type="ECO:0000313" key="5">
    <source>
        <dbReference type="Proteomes" id="UP000664288"/>
    </source>
</evidence>
<protein>
    <submittedName>
        <fullName evidence="4">YARHG domain-containing protein</fullName>
    </submittedName>
</protein>
<dbReference type="InterPro" id="IPR025582">
    <property type="entry name" value="YARHG_dom"/>
</dbReference>
<feature type="region of interest" description="Disordered" evidence="1">
    <location>
        <begin position="328"/>
        <end position="408"/>
    </location>
</feature>
<dbReference type="Proteomes" id="UP000664288">
    <property type="component" value="Unassembled WGS sequence"/>
</dbReference>
<dbReference type="RefSeq" id="WP_207350627.1">
    <property type="nucleotide sequence ID" value="NZ_JAFMPY010000008.1"/>
</dbReference>
<name>A0ABS3J2U2_9HYPH</name>
<comment type="caution">
    <text evidence="4">The sequence shown here is derived from an EMBL/GenBank/DDBJ whole genome shotgun (WGS) entry which is preliminary data.</text>
</comment>
<feature type="compositionally biased region" description="Low complexity" evidence="1">
    <location>
        <begin position="347"/>
        <end position="366"/>
    </location>
</feature>
<dbReference type="Pfam" id="PF13308">
    <property type="entry name" value="YARHG"/>
    <property type="match status" value="1"/>
</dbReference>
<proteinExistence type="predicted"/>
<feature type="compositionally biased region" description="Pro residues" evidence="1">
    <location>
        <begin position="388"/>
        <end position="406"/>
    </location>
</feature>